<evidence type="ECO:0000256" key="6">
    <source>
        <dbReference type="ARBA" id="ARBA00022859"/>
    </source>
</evidence>
<dbReference type="PANTHER" id="PTHR24365:SF522">
    <property type="entry name" value="LOW QUALITY PROTEIN: TOLL-LIKE RECEPTOR 13-RELATED"/>
    <property type="match status" value="1"/>
</dbReference>
<evidence type="ECO:0000256" key="10">
    <source>
        <dbReference type="SAM" id="Phobius"/>
    </source>
</evidence>
<sequence length="280" mass="32827">MSHNQNKYIEEGVFKSLVDLQYLALAHNKLTTLSDRLFHNLSNLTLLLQKSNITKSQMLKLQNNTLSLINEIVIASLPKLFYLNLEGNYFCCDCANAWFVNWTLSNNDTQVSNAEQFKYNYPPKLRGQKLIEFDIKLCIVDVGFLCFISATALVFLIFLSSFLYHFFKRRVVCAYYILRSFLYDSKYHRKQNTYDFQDFQPVKPIIDNIIDSIYGSRKTICVISRHYLQSEWCSREMMRSVIKKQTKLSWPKPGKDTQVFWKKLRVAIETLRTSEGGLIL</sequence>
<evidence type="ECO:0000256" key="2">
    <source>
        <dbReference type="ARBA" id="ARBA00009634"/>
    </source>
</evidence>
<accession>A0A4W4HAN8</accession>
<dbReference type="SUPFAM" id="SSF52058">
    <property type="entry name" value="L domain-like"/>
    <property type="match status" value="1"/>
</dbReference>
<dbReference type="InterPro" id="IPR035897">
    <property type="entry name" value="Toll_tir_struct_dom_sf"/>
</dbReference>
<reference evidence="12" key="3">
    <citation type="submission" date="2020-05" db="EMBL/GenBank/DDBJ databases">
        <title>Electrophorus electricus (electric eel) genome, fEleEle1, primary haplotype.</title>
        <authorList>
            <person name="Myers G."/>
            <person name="Meyer A."/>
            <person name="Fedrigo O."/>
            <person name="Formenti G."/>
            <person name="Rhie A."/>
            <person name="Tracey A."/>
            <person name="Sims Y."/>
            <person name="Jarvis E.D."/>
        </authorList>
    </citation>
    <scope>NUCLEOTIDE SEQUENCE [LARGE SCALE GENOMIC DNA]</scope>
</reference>
<evidence type="ECO:0000256" key="3">
    <source>
        <dbReference type="ARBA" id="ARBA00022588"/>
    </source>
</evidence>
<dbReference type="InterPro" id="IPR000157">
    <property type="entry name" value="TIR_dom"/>
</dbReference>
<dbReference type="Gene3D" id="3.40.50.10140">
    <property type="entry name" value="Toll/interleukin-1 receptor homology (TIR) domain"/>
    <property type="match status" value="1"/>
</dbReference>
<comment type="subcellular location">
    <subcellularLocation>
        <location evidence="1">Membrane</location>
        <topology evidence="1">Single-pass membrane protein</topology>
    </subcellularLocation>
</comment>
<keyword evidence="5" id="KW-0732">Signal</keyword>
<keyword evidence="3" id="KW-0399">Innate immunity</keyword>
<keyword evidence="4 10" id="KW-0812">Transmembrane</keyword>
<dbReference type="GeneTree" id="ENSGT00940000164586"/>
<organism evidence="12 13">
    <name type="scientific">Electrophorus electricus</name>
    <name type="common">Electric eel</name>
    <name type="synonym">Gymnotus electricus</name>
    <dbReference type="NCBI Taxonomy" id="8005"/>
    <lineage>
        <taxon>Eukaryota</taxon>
        <taxon>Metazoa</taxon>
        <taxon>Chordata</taxon>
        <taxon>Craniata</taxon>
        <taxon>Vertebrata</taxon>
        <taxon>Euteleostomi</taxon>
        <taxon>Actinopterygii</taxon>
        <taxon>Neopterygii</taxon>
        <taxon>Teleostei</taxon>
        <taxon>Ostariophysi</taxon>
        <taxon>Gymnotiformes</taxon>
        <taxon>Gymnotoidei</taxon>
        <taxon>Gymnotidae</taxon>
        <taxon>Electrophorus</taxon>
    </lineage>
</organism>
<evidence type="ECO:0000259" key="11">
    <source>
        <dbReference type="PROSITE" id="PS50104"/>
    </source>
</evidence>
<evidence type="ECO:0000313" key="13">
    <source>
        <dbReference type="Proteomes" id="UP000314983"/>
    </source>
</evidence>
<evidence type="ECO:0000256" key="8">
    <source>
        <dbReference type="ARBA" id="ARBA00023136"/>
    </source>
</evidence>
<evidence type="ECO:0000256" key="1">
    <source>
        <dbReference type="ARBA" id="ARBA00004167"/>
    </source>
</evidence>
<dbReference type="AlphaFoldDB" id="A0A4W4HAN8"/>
<dbReference type="GO" id="GO:0005886">
    <property type="term" value="C:plasma membrane"/>
    <property type="evidence" value="ECO:0007669"/>
    <property type="project" value="TreeGrafter"/>
</dbReference>
<protein>
    <recommendedName>
        <fullName evidence="11">TIR domain-containing protein</fullName>
    </recommendedName>
</protein>
<evidence type="ECO:0000313" key="12">
    <source>
        <dbReference type="Ensembl" id="ENSEEEP00000045818.2"/>
    </source>
</evidence>
<reference evidence="13" key="2">
    <citation type="journal article" date="2017" name="Sci. Adv.">
        <title>A tail of two voltages: Proteomic comparison of the three electric organs of the electric eel.</title>
        <authorList>
            <person name="Traeger L.L."/>
            <person name="Sabat G."/>
            <person name="Barrett-Wilt G.A."/>
            <person name="Wells G.B."/>
            <person name="Sussman M.R."/>
        </authorList>
    </citation>
    <scope>NUCLEOTIDE SEQUENCE [LARGE SCALE GENOMIC DNA]</scope>
</reference>
<dbReference type="Pfam" id="PF13855">
    <property type="entry name" value="LRR_8"/>
    <property type="match status" value="1"/>
</dbReference>
<keyword evidence="8 10" id="KW-0472">Membrane</keyword>
<dbReference type="Proteomes" id="UP000314983">
    <property type="component" value="Chromosome 16"/>
</dbReference>
<dbReference type="GO" id="GO:0006954">
    <property type="term" value="P:inflammatory response"/>
    <property type="evidence" value="ECO:0007669"/>
    <property type="project" value="UniProtKB-KW"/>
</dbReference>
<dbReference type="SUPFAM" id="SSF52200">
    <property type="entry name" value="Toll/Interleukin receptor TIR domain"/>
    <property type="match status" value="1"/>
</dbReference>
<dbReference type="Ensembl" id="ENSEEET00000046326.2">
    <property type="protein sequence ID" value="ENSEEEP00000045818.2"/>
    <property type="gene ID" value="ENSEEEG00000027387.1"/>
</dbReference>
<keyword evidence="13" id="KW-1185">Reference proteome</keyword>
<keyword evidence="6" id="KW-0391">Immunity</keyword>
<dbReference type="InterPro" id="IPR032675">
    <property type="entry name" value="LRR_dom_sf"/>
</dbReference>
<evidence type="ECO:0000256" key="7">
    <source>
        <dbReference type="ARBA" id="ARBA00022989"/>
    </source>
</evidence>
<reference evidence="12" key="5">
    <citation type="submission" date="2025-09" db="UniProtKB">
        <authorList>
            <consortium name="Ensembl"/>
        </authorList>
    </citation>
    <scope>IDENTIFICATION</scope>
</reference>
<dbReference type="GO" id="GO:0002224">
    <property type="term" value="P:toll-like receptor signaling pathway"/>
    <property type="evidence" value="ECO:0007669"/>
    <property type="project" value="TreeGrafter"/>
</dbReference>
<dbReference type="InterPro" id="IPR001611">
    <property type="entry name" value="Leu-rich_rpt"/>
</dbReference>
<reference evidence="13" key="1">
    <citation type="journal article" date="2014" name="Science">
        <title>Nonhuman genetics. Genomic basis for the convergent evolution of electric organs.</title>
        <authorList>
            <person name="Gallant J.R."/>
            <person name="Traeger L.L."/>
            <person name="Volkening J.D."/>
            <person name="Moffett H."/>
            <person name="Chen P.H."/>
            <person name="Novina C.D."/>
            <person name="Phillips G.N.Jr."/>
            <person name="Anand R."/>
            <person name="Wells G.B."/>
            <person name="Pinch M."/>
            <person name="Guth R."/>
            <person name="Unguez G.A."/>
            <person name="Albert J.S."/>
            <person name="Zakon H.H."/>
            <person name="Samanta M.P."/>
            <person name="Sussman M.R."/>
        </authorList>
    </citation>
    <scope>NUCLEOTIDE SEQUENCE [LARGE SCALE GENOMIC DNA]</scope>
</reference>
<dbReference type="GO" id="GO:0045087">
    <property type="term" value="P:innate immune response"/>
    <property type="evidence" value="ECO:0007669"/>
    <property type="project" value="UniProtKB-KW"/>
</dbReference>
<evidence type="ECO:0000256" key="5">
    <source>
        <dbReference type="ARBA" id="ARBA00022729"/>
    </source>
</evidence>
<name>A0A4W4HAN8_ELEEL</name>
<keyword evidence="9" id="KW-0395">Inflammatory response</keyword>
<evidence type="ECO:0000256" key="9">
    <source>
        <dbReference type="ARBA" id="ARBA00023198"/>
    </source>
</evidence>
<dbReference type="PROSITE" id="PS50104">
    <property type="entry name" value="TIR"/>
    <property type="match status" value="1"/>
</dbReference>
<reference evidence="12" key="4">
    <citation type="submission" date="2025-08" db="UniProtKB">
        <authorList>
            <consortium name="Ensembl"/>
        </authorList>
    </citation>
    <scope>IDENTIFICATION</scope>
</reference>
<dbReference type="GO" id="GO:0038023">
    <property type="term" value="F:signaling receptor activity"/>
    <property type="evidence" value="ECO:0007669"/>
    <property type="project" value="TreeGrafter"/>
</dbReference>
<comment type="similarity">
    <text evidence="2">Belongs to the Toll-like receptor family.</text>
</comment>
<dbReference type="PANTHER" id="PTHR24365">
    <property type="entry name" value="TOLL-LIKE RECEPTOR"/>
    <property type="match status" value="1"/>
</dbReference>
<feature type="domain" description="TIR" evidence="11">
    <location>
        <begin position="150"/>
        <end position="268"/>
    </location>
</feature>
<dbReference type="Pfam" id="PF01582">
    <property type="entry name" value="TIR"/>
    <property type="match status" value="1"/>
</dbReference>
<evidence type="ECO:0000256" key="4">
    <source>
        <dbReference type="ARBA" id="ARBA00022692"/>
    </source>
</evidence>
<feature type="transmembrane region" description="Helical" evidence="10">
    <location>
        <begin position="142"/>
        <end position="167"/>
    </location>
</feature>
<dbReference type="Gene3D" id="3.80.10.10">
    <property type="entry name" value="Ribonuclease Inhibitor"/>
    <property type="match status" value="1"/>
</dbReference>
<proteinExistence type="inferred from homology"/>
<keyword evidence="7 10" id="KW-1133">Transmembrane helix</keyword>